<evidence type="ECO:0000259" key="9">
    <source>
        <dbReference type="Pfam" id="PF01850"/>
    </source>
</evidence>
<dbReference type="SUPFAM" id="SSF88723">
    <property type="entry name" value="PIN domain-like"/>
    <property type="match status" value="1"/>
</dbReference>
<accession>A0A518RDL4</accession>
<evidence type="ECO:0000256" key="7">
    <source>
        <dbReference type="ARBA" id="ARBA00038093"/>
    </source>
</evidence>
<feature type="binding site" evidence="8">
    <location>
        <position position="9"/>
    </location>
    <ligand>
        <name>Mg(2+)</name>
        <dbReference type="ChEBI" id="CHEBI:18420"/>
    </ligand>
</feature>
<keyword evidence="6 8" id="KW-0460">Magnesium</keyword>
<evidence type="ECO:0000256" key="2">
    <source>
        <dbReference type="ARBA" id="ARBA00022649"/>
    </source>
</evidence>
<evidence type="ECO:0000256" key="4">
    <source>
        <dbReference type="ARBA" id="ARBA00022723"/>
    </source>
</evidence>
<dbReference type="PANTHER" id="PTHR33653:SF1">
    <property type="entry name" value="RIBONUCLEASE VAPC2"/>
    <property type="match status" value="1"/>
</dbReference>
<keyword evidence="4 8" id="KW-0479">Metal-binding</keyword>
<dbReference type="InterPro" id="IPR050556">
    <property type="entry name" value="Type_II_TA_system_RNase"/>
</dbReference>
<keyword evidence="5 8" id="KW-0378">Hydrolase</keyword>
<dbReference type="CDD" id="cd18736">
    <property type="entry name" value="PIN_CcVapC1-like"/>
    <property type="match status" value="1"/>
</dbReference>
<dbReference type="OrthoDB" id="9796690at2"/>
<dbReference type="Gene3D" id="3.40.50.1010">
    <property type="entry name" value="5'-nuclease"/>
    <property type="match status" value="1"/>
</dbReference>
<evidence type="ECO:0000256" key="6">
    <source>
        <dbReference type="ARBA" id="ARBA00022842"/>
    </source>
</evidence>
<dbReference type="GO" id="GO:0090729">
    <property type="term" value="F:toxin activity"/>
    <property type="evidence" value="ECO:0007669"/>
    <property type="project" value="UniProtKB-KW"/>
</dbReference>
<sequence>MTDLRYLLDANICIYILADLTSPSAQRLALQDVGTVGISAIVFAELERGLVGANSAARAAADALYEAAPLLEFDRDAARTYAQIPFKRGSFDRLIAAHALSLNLILVTNNEADFADIPGLRCENWTR</sequence>
<dbReference type="AlphaFoldDB" id="A0A518RDL4"/>
<evidence type="ECO:0000256" key="1">
    <source>
        <dbReference type="ARBA" id="ARBA00001946"/>
    </source>
</evidence>
<reference evidence="10 11" key="1">
    <citation type="submission" date="2019-07" db="EMBL/GenBank/DDBJ databases">
        <title>Sphingomonas alkalisoli sp. nov., isolated from rhizosphere soil of Suaedae salsa.</title>
        <authorList>
            <person name="Zhang H."/>
            <person name="Xu L."/>
            <person name="Zhang J.-X."/>
            <person name="Sun J.-Q."/>
        </authorList>
    </citation>
    <scope>NUCLEOTIDE SEQUENCE [LARGE SCALE GENOMIC DNA]</scope>
    <source>
        <strain evidence="10 11">XS-10</strain>
    </source>
</reference>
<dbReference type="EMBL" id="CP042239">
    <property type="protein sequence ID" value="QDX25558.1"/>
    <property type="molecule type" value="Genomic_DNA"/>
</dbReference>
<keyword evidence="3 8" id="KW-0540">Nuclease</keyword>
<feature type="binding site" evidence="8">
    <location>
        <position position="92"/>
    </location>
    <ligand>
        <name>Mg(2+)</name>
        <dbReference type="ChEBI" id="CHEBI:18420"/>
    </ligand>
</feature>
<dbReference type="RefSeq" id="WP_145845631.1">
    <property type="nucleotide sequence ID" value="NZ_CP042239.1"/>
</dbReference>
<feature type="domain" description="PIN" evidence="9">
    <location>
        <begin position="6"/>
        <end position="118"/>
    </location>
</feature>
<evidence type="ECO:0000256" key="3">
    <source>
        <dbReference type="ARBA" id="ARBA00022722"/>
    </source>
</evidence>
<keyword evidence="8" id="KW-0800">Toxin</keyword>
<name>A0A518RDL4_9SPHN</name>
<dbReference type="PANTHER" id="PTHR33653">
    <property type="entry name" value="RIBONUCLEASE VAPC2"/>
    <property type="match status" value="1"/>
</dbReference>
<dbReference type="GO" id="GO:0004540">
    <property type="term" value="F:RNA nuclease activity"/>
    <property type="evidence" value="ECO:0007669"/>
    <property type="project" value="InterPro"/>
</dbReference>
<evidence type="ECO:0000256" key="8">
    <source>
        <dbReference type="HAMAP-Rule" id="MF_00265"/>
    </source>
</evidence>
<evidence type="ECO:0000313" key="11">
    <source>
        <dbReference type="Proteomes" id="UP000318055"/>
    </source>
</evidence>
<dbReference type="HAMAP" id="MF_00265">
    <property type="entry name" value="VapC_Nob1"/>
    <property type="match status" value="1"/>
</dbReference>
<dbReference type="InterPro" id="IPR002716">
    <property type="entry name" value="PIN_dom"/>
</dbReference>
<dbReference type="GO" id="GO:0000287">
    <property type="term" value="F:magnesium ion binding"/>
    <property type="evidence" value="ECO:0007669"/>
    <property type="project" value="UniProtKB-UniRule"/>
</dbReference>
<dbReference type="InterPro" id="IPR029060">
    <property type="entry name" value="PIN-like_dom_sf"/>
</dbReference>
<dbReference type="KEGG" id="ssua:FPZ54_05670"/>
<dbReference type="GO" id="GO:0016787">
    <property type="term" value="F:hydrolase activity"/>
    <property type="evidence" value="ECO:0007669"/>
    <property type="project" value="UniProtKB-KW"/>
</dbReference>
<proteinExistence type="inferred from homology"/>
<keyword evidence="11" id="KW-1185">Reference proteome</keyword>
<evidence type="ECO:0000313" key="10">
    <source>
        <dbReference type="EMBL" id="QDX25558.1"/>
    </source>
</evidence>
<organism evidence="10 11">
    <name type="scientific">Sphingomonas suaedae</name>
    <dbReference type="NCBI Taxonomy" id="2599297"/>
    <lineage>
        <taxon>Bacteria</taxon>
        <taxon>Pseudomonadati</taxon>
        <taxon>Pseudomonadota</taxon>
        <taxon>Alphaproteobacteria</taxon>
        <taxon>Sphingomonadales</taxon>
        <taxon>Sphingomonadaceae</taxon>
        <taxon>Sphingomonas</taxon>
    </lineage>
</organism>
<gene>
    <name evidence="8" type="primary">vapC</name>
    <name evidence="10" type="ORF">FPZ54_05670</name>
</gene>
<dbReference type="Pfam" id="PF01850">
    <property type="entry name" value="PIN"/>
    <property type="match status" value="1"/>
</dbReference>
<dbReference type="EC" id="3.1.-.-" evidence="8"/>
<comment type="similarity">
    <text evidence="7 8">Belongs to the PINc/VapC protein family.</text>
</comment>
<dbReference type="Proteomes" id="UP000318055">
    <property type="component" value="Chromosome"/>
</dbReference>
<comment type="cofactor">
    <cofactor evidence="1 8">
        <name>Mg(2+)</name>
        <dbReference type="ChEBI" id="CHEBI:18420"/>
    </cofactor>
</comment>
<keyword evidence="2 8" id="KW-1277">Toxin-antitoxin system</keyword>
<protein>
    <recommendedName>
        <fullName evidence="8">Ribonuclease VapC</fullName>
        <shortName evidence="8">RNase VapC</shortName>
        <ecNumber evidence="8">3.1.-.-</ecNumber>
    </recommendedName>
    <alternativeName>
        <fullName evidence="8">Toxin VapC</fullName>
    </alternativeName>
</protein>
<evidence type="ECO:0000256" key="5">
    <source>
        <dbReference type="ARBA" id="ARBA00022801"/>
    </source>
</evidence>
<comment type="function">
    <text evidence="8">Toxic component of a toxin-antitoxin (TA) system. An RNase.</text>
</comment>
<dbReference type="InterPro" id="IPR022907">
    <property type="entry name" value="VapC_family"/>
</dbReference>